<feature type="transmembrane region" description="Helical" evidence="8">
    <location>
        <begin position="67"/>
        <end position="92"/>
    </location>
</feature>
<comment type="subcellular location">
    <subcellularLocation>
        <location evidence="1">Cell membrane</location>
        <topology evidence="1">Multi-pass membrane protein</topology>
    </subcellularLocation>
</comment>
<dbReference type="Pfam" id="PF04093">
    <property type="entry name" value="MreD"/>
    <property type="match status" value="1"/>
</dbReference>
<keyword evidence="3" id="KW-1003">Cell membrane</keyword>
<evidence type="ECO:0000256" key="6">
    <source>
        <dbReference type="ARBA" id="ARBA00022989"/>
    </source>
</evidence>
<dbReference type="InterPro" id="IPR007227">
    <property type="entry name" value="Cell_shape_determining_MreD"/>
</dbReference>
<evidence type="ECO:0000256" key="5">
    <source>
        <dbReference type="ARBA" id="ARBA00022960"/>
    </source>
</evidence>
<dbReference type="Proteomes" id="UP000053750">
    <property type="component" value="Unassembled WGS sequence"/>
</dbReference>
<feature type="transmembrane region" description="Helical" evidence="8">
    <location>
        <begin position="6"/>
        <end position="25"/>
    </location>
</feature>
<keyword evidence="4 8" id="KW-0812">Transmembrane</keyword>
<evidence type="ECO:0000256" key="1">
    <source>
        <dbReference type="ARBA" id="ARBA00004651"/>
    </source>
</evidence>
<evidence type="ECO:0000256" key="3">
    <source>
        <dbReference type="ARBA" id="ARBA00022475"/>
    </source>
</evidence>
<evidence type="ECO:0000313" key="9">
    <source>
        <dbReference type="EMBL" id="EXX85135.1"/>
    </source>
</evidence>
<reference evidence="9 10" key="1">
    <citation type="submission" date="2014-02" db="EMBL/GenBank/DDBJ databases">
        <title>Genome sequence of Paenibacillus darwinianus reveals adaptive mechanisms for survival in Antarctic soils.</title>
        <authorList>
            <person name="Dsouza M."/>
            <person name="Taylor M.W."/>
            <person name="Turner S.J."/>
            <person name="Aislabie J."/>
        </authorList>
    </citation>
    <scope>NUCLEOTIDE SEQUENCE [LARGE SCALE GENOMIC DNA]</scope>
    <source>
        <strain evidence="9 10">CE1</strain>
    </source>
</reference>
<evidence type="ECO:0000256" key="2">
    <source>
        <dbReference type="ARBA" id="ARBA00007776"/>
    </source>
</evidence>
<dbReference type="RefSeq" id="WP_036585748.1">
    <property type="nucleotide sequence ID" value="NZ_KK082116.1"/>
</dbReference>
<evidence type="ECO:0000256" key="8">
    <source>
        <dbReference type="SAM" id="Phobius"/>
    </source>
</evidence>
<dbReference type="EMBL" id="JFHU01000241">
    <property type="protein sequence ID" value="EXX85135.1"/>
    <property type="molecule type" value="Genomic_DNA"/>
</dbReference>
<dbReference type="NCBIfam" id="TIGR03426">
    <property type="entry name" value="shape_MreD"/>
    <property type="match status" value="1"/>
</dbReference>
<protein>
    <submittedName>
        <fullName evidence="9">Rod shape-determining protein MreD</fullName>
    </submittedName>
</protein>
<dbReference type="GO" id="GO:0005886">
    <property type="term" value="C:plasma membrane"/>
    <property type="evidence" value="ECO:0007669"/>
    <property type="project" value="UniProtKB-SubCell"/>
</dbReference>
<comment type="caution">
    <text evidence="9">The sequence shown here is derived from an EMBL/GenBank/DDBJ whole genome shotgun (WGS) entry which is preliminary data.</text>
</comment>
<keyword evidence="7 8" id="KW-0472">Membrane</keyword>
<keyword evidence="6 8" id="KW-1133">Transmembrane helix</keyword>
<dbReference type="AlphaFoldDB" id="A0A9W5W6H6"/>
<organism evidence="9 10">
    <name type="scientific">Paenibacillus darwinianus</name>
    <dbReference type="NCBI Taxonomy" id="1380763"/>
    <lineage>
        <taxon>Bacteria</taxon>
        <taxon>Bacillati</taxon>
        <taxon>Bacillota</taxon>
        <taxon>Bacilli</taxon>
        <taxon>Bacillales</taxon>
        <taxon>Paenibacillaceae</taxon>
        <taxon>Paenibacillus</taxon>
    </lineage>
</organism>
<evidence type="ECO:0000256" key="7">
    <source>
        <dbReference type="ARBA" id="ARBA00023136"/>
    </source>
</evidence>
<keyword evidence="10" id="KW-1185">Reference proteome</keyword>
<proteinExistence type="inferred from homology"/>
<keyword evidence="5" id="KW-0133">Cell shape</keyword>
<feature type="transmembrane region" description="Helical" evidence="8">
    <location>
        <begin position="37"/>
        <end position="61"/>
    </location>
</feature>
<feature type="transmembrane region" description="Helical" evidence="8">
    <location>
        <begin position="133"/>
        <end position="157"/>
    </location>
</feature>
<evidence type="ECO:0000256" key="4">
    <source>
        <dbReference type="ARBA" id="ARBA00022692"/>
    </source>
</evidence>
<name>A0A9W5W6H6_9BACL</name>
<sequence length="173" mass="19567">MNLRWAVLFMFLLFIVESTIVPWLIPDALYGRLVPHFVFVFVLYSALYTGRHTALMLGLFFGLLQDIVFYGNMLGVHAFSMGLGGYLTGLLLERKRSPLLMALSIIGFASLLYDSLVYLIYKVFRIAQEPYAYFLIDSIMPSLFLQLGFALAVYIPARRLFEGSGKPSAGQEE</sequence>
<dbReference type="GO" id="GO:0008360">
    <property type="term" value="P:regulation of cell shape"/>
    <property type="evidence" value="ECO:0007669"/>
    <property type="project" value="UniProtKB-KW"/>
</dbReference>
<gene>
    <name evidence="9" type="ORF">BG53_09515</name>
</gene>
<dbReference type="OrthoDB" id="2678464at2"/>
<accession>A0A9W5W6H6</accession>
<comment type="similarity">
    <text evidence="2">Belongs to the MreD family.</text>
</comment>
<feature type="transmembrane region" description="Helical" evidence="8">
    <location>
        <begin position="99"/>
        <end position="121"/>
    </location>
</feature>
<evidence type="ECO:0000313" key="10">
    <source>
        <dbReference type="Proteomes" id="UP000053750"/>
    </source>
</evidence>